<dbReference type="Pfam" id="PF12323">
    <property type="entry name" value="HTH_OrfB_IS605"/>
    <property type="match status" value="1"/>
</dbReference>
<evidence type="ECO:0000256" key="5">
    <source>
        <dbReference type="ARBA" id="ARBA00022833"/>
    </source>
</evidence>
<dbReference type="InterPro" id="IPR010095">
    <property type="entry name" value="Cas12f1-like_TNB"/>
</dbReference>
<dbReference type="PANTHER" id="PTHR30405:SF25">
    <property type="entry name" value="RNA-GUIDED DNA ENDONUCLEASE INSQ-RELATED"/>
    <property type="match status" value="1"/>
</dbReference>
<keyword evidence="7" id="KW-0233">DNA recombination</keyword>
<evidence type="ECO:0000256" key="1">
    <source>
        <dbReference type="ARBA" id="ARBA00008761"/>
    </source>
</evidence>
<dbReference type="Proteomes" id="UP001204772">
    <property type="component" value="Unassembled WGS sequence"/>
</dbReference>
<dbReference type="EMBL" id="JAMZEL010000009">
    <property type="protein sequence ID" value="MCP1384819.1"/>
    <property type="molecule type" value="Genomic_DNA"/>
</dbReference>
<keyword evidence="3" id="KW-0815">Transposition</keyword>
<protein>
    <submittedName>
        <fullName evidence="11">Transposase</fullName>
    </submittedName>
</protein>
<feature type="domain" description="Transposase putative helix-turn-helix" evidence="10">
    <location>
        <begin position="3"/>
        <end position="36"/>
    </location>
</feature>
<keyword evidence="6" id="KW-0238">DNA-binding</keyword>
<evidence type="ECO:0000313" key="12">
    <source>
        <dbReference type="Proteomes" id="UP001204772"/>
    </source>
</evidence>
<evidence type="ECO:0000256" key="7">
    <source>
        <dbReference type="ARBA" id="ARBA00023172"/>
    </source>
</evidence>
<dbReference type="Pfam" id="PF07282">
    <property type="entry name" value="Cas12f1-like_TNB"/>
    <property type="match status" value="1"/>
</dbReference>
<dbReference type="NCBIfam" id="NF040570">
    <property type="entry name" value="guided_TnpB"/>
    <property type="match status" value="1"/>
</dbReference>
<accession>A0ABT1FSS6</accession>
<gene>
    <name evidence="11" type="ORF">NCI00_20455</name>
</gene>
<comment type="caution">
    <text evidence="11">The sequence shown here is derived from an EMBL/GenBank/DDBJ whole genome shotgun (WGS) entry which is preliminary data.</text>
</comment>
<evidence type="ECO:0000259" key="9">
    <source>
        <dbReference type="Pfam" id="PF07282"/>
    </source>
</evidence>
<dbReference type="InterPro" id="IPR051399">
    <property type="entry name" value="RNA-guided_DNA_endo/Transpos"/>
</dbReference>
<proteinExistence type="inferred from homology"/>
<dbReference type="InterPro" id="IPR021027">
    <property type="entry name" value="Transposase_put_HTH"/>
</dbReference>
<feature type="domain" description="Cas12f1-like TNB" evidence="9">
    <location>
        <begin position="274"/>
        <end position="340"/>
    </location>
</feature>
<evidence type="ECO:0000259" key="8">
    <source>
        <dbReference type="Pfam" id="PF01385"/>
    </source>
</evidence>
<keyword evidence="4" id="KW-0479">Metal-binding</keyword>
<organism evidence="11 12">
    <name type="scientific">Runella salmonicolor</name>
    <dbReference type="NCBI Taxonomy" id="2950278"/>
    <lineage>
        <taxon>Bacteria</taxon>
        <taxon>Pseudomonadati</taxon>
        <taxon>Bacteroidota</taxon>
        <taxon>Cytophagia</taxon>
        <taxon>Cytophagales</taxon>
        <taxon>Spirosomataceae</taxon>
        <taxon>Runella</taxon>
    </lineage>
</organism>
<keyword evidence="12" id="KW-1185">Reference proteome</keyword>
<dbReference type="Pfam" id="PF01385">
    <property type="entry name" value="OrfB_IS605"/>
    <property type="match status" value="1"/>
</dbReference>
<evidence type="ECO:0000259" key="10">
    <source>
        <dbReference type="Pfam" id="PF12323"/>
    </source>
</evidence>
<keyword evidence="5" id="KW-0862">Zinc</keyword>
<comment type="similarity">
    <text evidence="1">In the C-terminal section; belongs to the transposase 35 family.</text>
</comment>
<sequence length="357" mass="40999">MKLTKIQASTIDQWISTCRFVYNLAKETKITAYQKGVNLTRFDLINQLPALKEFEWIKAVPSESLIRAVTQLDNSFRCFYRGGGFPKWAKKDEYKSIIFVFNTKKTSDDGFYLPKIGKVKVFKDRMPNGTLKTAVIKKEDNGYFISVDFESQTEDIHPVSESQAIGLDMGLTYFLTDSNGCYVENPRHTKKYEAKLRIKRRALSRKKKGGNGYAKAKIELNRLHRKITNTRKDFLHKTSIKYVQKNSLVVVEDLKVKNMIKFGNLSKHIYDAGWSRFLYMLEYKCKNYGKTFVRVKPHFTSQMCNACGHIAKENRVTQSIFKCVNCGHGQNADYNAAQNILGEGIALVRQREGLPCA</sequence>
<dbReference type="NCBIfam" id="TIGR01766">
    <property type="entry name" value="IS200/IS605 family accessory protein TnpB-like domain"/>
    <property type="match status" value="1"/>
</dbReference>
<dbReference type="InterPro" id="IPR001959">
    <property type="entry name" value="Transposase"/>
</dbReference>
<evidence type="ECO:0000256" key="4">
    <source>
        <dbReference type="ARBA" id="ARBA00022723"/>
    </source>
</evidence>
<comment type="similarity">
    <text evidence="2">In the N-terminal section; belongs to the transposase 2 family.</text>
</comment>
<reference evidence="11 12" key="1">
    <citation type="submission" date="2022-06" db="EMBL/GenBank/DDBJ databases">
        <title>Runella sp. S5 genome sequencing.</title>
        <authorList>
            <person name="Park S."/>
        </authorList>
    </citation>
    <scope>NUCLEOTIDE SEQUENCE [LARGE SCALE GENOMIC DNA]</scope>
    <source>
        <strain evidence="11 12">S5</strain>
    </source>
</reference>
<evidence type="ECO:0000256" key="3">
    <source>
        <dbReference type="ARBA" id="ARBA00022578"/>
    </source>
</evidence>
<feature type="domain" description="Probable transposase IS891/IS1136/IS1341" evidence="8">
    <location>
        <begin position="155"/>
        <end position="261"/>
    </location>
</feature>
<name>A0ABT1FSS6_9BACT</name>
<evidence type="ECO:0000256" key="6">
    <source>
        <dbReference type="ARBA" id="ARBA00023125"/>
    </source>
</evidence>
<evidence type="ECO:0000256" key="2">
    <source>
        <dbReference type="ARBA" id="ARBA00011044"/>
    </source>
</evidence>
<evidence type="ECO:0000313" key="11">
    <source>
        <dbReference type="EMBL" id="MCP1384819.1"/>
    </source>
</evidence>
<dbReference type="PANTHER" id="PTHR30405">
    <property type="entry name" value="TRANSPOSASE"/>
    <property type="match status" value="1"/>
</dbReference>